<evidence type="ECO:0000313" key="7">
    <source>
        <dbReference type="Proteomes" id="UP000051530"/>
    </source>
</evidence>
<evidence type="ECO:0000313" key="6">
    <source>
        <dbReference type="EMBL" id="KRH92265.1"/>
    </source>
</evidence>
<sequence>MGKIIRKVREQNKKLFKSIYKREKVLLPNVKENCEGVIESIEHERGRGAPIALCKIQLKDRVIKNYIVAPEGISIGQKIQFGKSVEPKIGNCVHLRDIPEGSYISMVEKKAYDGGKYAKSCGTSALIVFHNRDAHLTTLKLPSGERVTVSNEARAFIGIISGGGKDDRPLLKAGTAYHKYKTLGRVWPKVRGVAMNPVDHPHGGGNHQHIGHPSTVSKNAPPNVRVGLVGARQTGRKKGSRNEFN</sequence>
<dbReference type="Pfam" id="PF00181">
    <property type="entry name" value="Ribosomal_L2_N"/>
    <property type="match status" value="1"/>
</dbReference>
<dbReference type="Gene3D" id="4.10.950.10">
    <property type="entry name" value="Ribosomal protein L2, domain 3"/>
    <property type="match status" value="1"/>
</dbReference>
<dbReference type="InterPro" id="IPR022669">
    <property type="entry name" value="Ribosomal_uL2_C"/>
</dbReference>
<proteinExistence type="inferred from homology"/>
<reference evidence="6 7" key="1">
    <citation type="submission" date="2015-07" db="EMBL/GenBank/DDBJ databases">
        <title>The genome of Pseudoloma neurophilia, a relevant intracellular parasite of the zebrafish.</title>
        <authorList>
            <person name="Ndikumana S."/>
            <person name="Pelin A."/>
            <person name="Sanders J."/>
            <person name="Corradi N."/>
        </authorList>
    </citation>
    <scope>NUCLEOTIDE SEQUENCE [LARGE SCALE GENOMIC DNA]</scope>
    <source>
        <strain evidence="6 7">MK1</strain>
    </source>
</reference>
<dbReference type="GO" id="GO:0002181">
    <property type="term" value="P:cytoplasmic translation"/>
    <property type="evidence" value="ECO:0007669"/>
    <property type="project" value="TreeGrafter"/>
</dbReference>
<dbReference type="InterPro" id="IPR014726">
    <property type="entry name" value="Ribosomal_uL2_dom3"/>
</dbReference>
<protein>
    <submittedName>
        <fullName evidence="6">60s ribosomal protein</fullName>
    </submittedName>
</protein>
<comment type="caution">
    <text evidence="6">The sequence shown here is derived from an EMBL/GenBank/DDBJ whole genome shotgun (WGS) entry which is preliminary data.</text>
</comment>
<dbReference type="EMBL" id="LGUB01001067">
    <property type="protein sequence ID" value="KRH92265.1"/>
    <property type="molecule type" value="Genomic_DNA"/>
</dbReference>
<evidence type="ECO:0000259" key="5">
    <source>
        <dbReference type="SMART" id="SM01383"/>
    </source>
</evidence>
<keyword evidence="7" id="KW-1185">Reference proteome</keyword>
<dbReference type="PANTHER" id="PTHR13691">
    <property type="entry name" value="RIBOSOMAL PROTEIN L2"/>
    <property type="match status" value="1"/>
</dbReference>
<evidence type="ECO:0000256" key="3">
    <source>
        <dbReference type="ARBA" id="ARBA00023274"/>
    </source>
</evidence>
<evidence type="ECO:0000256" key="2">
    <source>
        <dbReference type="ARBA" id="ARBA00022980"/>
    </source>
</evidence>
<dbReference type="InterPro" id="IPR022666">
    <property type="entry name" value="Ribosomal_uL2_RNA-bd_dom"/>
</dbReference>
<dbReference type="InterPro" id="IPR008991">
    <property type="entry name" value="Translation_prot_SH3-like_sf"/>
</dbReference>
<dbReference type="PIRSF" id="PIRSF002158">
    <property type="entry name" value="Ribosomal_L2"/>
    <property type="match status" value="1"/>
</dbReference>
<dbReference type="InterPro" id="IPR002171">
    <property type="entry name" value="Ribosomal_uL2"/>
</dbReference>
<organism evidence="6 7">
    <name type="scientific">Pseudoloma neurophilia</name>
    <dbReference type="NCBI Taxonomy" id="146866"/>
    <lineage>
        <taxon>Eukaryota</taxon>
        <taxon>Fungi</taxon>
        <taxon>Fungi incertae sedis</taxon>
        <taxon>Microsporidia</taxon>
        <taxon>Pseudoloma</taxon>
    </lineage>
</organism>
<dbReference type="VEuPathDB" id="MicrosporidiaDB:M153_8744000788"/>
<feature type="domain" description="Large ribosomal subunit protein uL2 C-terminal" evidence="4">
    <location>
        <begin position="87"/>
        <end position="222"/>
    </location>
</feature>
<evidence type="ECO:0000256" key="1">
    <source>
        <dbReference type="ARBA" id="ARBA00005636"/>
    </source>
</evidence>
<dbReference type="GO" id="GO:0022625">
    <property type="term" value="C:cytosolic large ribosomal subunit"/>
    <property type="evidence" value="ECO:0007669"/>
    <property type="project" value="TreeGrafter"/>
</dbReference>
<dbReference type="SMART" id="SM01382">
    <property type="entry name" value="Ribosomal_L2_C"/>
    <property type="match status" value="1"/>
</dbReference>
<dbReference type="SUPFAM" id="SSF50249">
    <property type="entry name" value="Nucleic acid-binding proteins"/>
    <property type="match status" value="1"/>
</dbReference>
<dbReference type="Gene3D" id="2.40.50.140">
    <property type="entry name" value="Nucleic acid-binding proteins"/>
    <property type="match status" value="1"/>
</dbReference>
<dbReference type="FunFam" id="4.10.950.10:FF:000002">
    <property type="entry name" value="60S ribosomal protein L2"/>
    <property type="match status" value="1"/>
</dbReference>
<gene>
    <name evidence="6" type="ORF">M153_8744000788</name>
</gene>
<dbReference type="InterPro" id="IPR022671">
    <property type="entry name" value="Ribosomal_uL2_CS"/>
</dbReference>
<dbReference type="Gene3D" id="2.30.30.30">
    <property type="match status" value="1"/>
</dbReference>
<dbReference type="Pfam" id="PF03947">
    <property type="entry name" value="Ribosomal_L2_C"/>
    <property type="match status" value="1"/>
</dbReference>
<dbReference type="InterPro" id="IPR012340">
    <property type="entry name" value="NA-bd_OB-fold"/>
</dbReference>
<name>A0A0R0LRY2_9MICR</name>
<evidence type="ECO:0000259" key="4">
    <source>
        <dbReference type="SMART" id="SM01382"/>
    </source>
</evidence>
<dbReference type="AlphaFoldDB" id="A0A0R0LRY2"/>
<dbReference type="SUPFAM" id="SSF50104">
    <property type="entry name" value="Translation proteins SH3-like domain"/>
    <property type="match status" value="1"/>
</dbReference>
<dbReference type="SMART" id="SM01383">
    <property type="entry name" value="Ribosomal_L2"/>
    <property type="match status" value="1"/>
</dbReference>
<dbReference type="GO" id="GO:0003723">
    <property type="term" value="F:RNA binding"/>
    <property type="evidence" value="ECO:0007669"/>
    <property type="project" value="TreeGrafter"/>
</dbReference>
<keyword evidence="3" id="KW-0687">Ribonucleoprotein</keyword>
<dbReference type="PROSITE" id="PS00467">
    <property type="entry name" value="RIBOSOMAL_L2"/>
    <property type="match status" value="1"/>
</dbReference>
<dbReference type="PANTHER" id="PTHR13691:SF16">
    <property type="entry name" value="LARGE RIBOSOMAL SUBUNIT PROTEIN UL2"/>
    <property type="match status" value="1"/>
</dbReference>
<dbReference type="Proteomes" id="UP000051530">
    <property type="component" value="Unassembled WGS sequence"/>
</dbReference>
<dbReference type="OrthoDB" id="10267824at2759"/>
<dbReference type="GO" id="GO:0003735">
    <property type="term" value="F:structural constituent of ribosome"/>
    <property type="evidence" value="ECO:0007669"/>
    <property type="project" value="InterPro"/>
</dbReference>
<comment type="similarity">
    <text evidence="1">Belongs to the universal ribosomal protein uL2 family.</text>
</comment>
<feature type="domain" description="Large ribosomal subunit protein uL2 RNA-binding" evidence="5">
    <location>
        <begin position="12"/>
        <end position="81"/>
    </location>
</feature>
<keyword evidence="2 6" id="KW-0689">Ribosomal protein</keyword>
<accession>A0A0R0LRY2</accession>
<dbReference type="InterPro" id="IPR014722">
    <property type="entry name" value="Rib_uL2_dom2"/>
</dbReference>